<evidence type="ECO:0000313" key="4">
    <source>
        <dbReference type="Proteomes" id="UP000431533"/>
    </source>
</evidence>
<comment type="caution">
    <text evidence="3">The sequence shown here is derived from an EMBL/GenBank/DDBJ whole genome shotgun (WGS) entry which is preliminary data.</text>
</comment>
<dbReference type="RefSeq" id="XP_031003816.1">
    <property type="nucleotide sequence ID" value="XM_031151385.1"/>
</dbReference>
<dbReference type="EMBL" id="QGMH01000109">
    <property type="protein sequence ID" value="TVY25028.1"/>
    <property type="molecule type" value="Genomic_DNA"/>
</dbReference>
<dbReference type="Proteomes" id="UP000431533">
    <property type="component" value="Unassembled WGS sequence"/>
</dbReference>
<sequence>MLQNSYYTPSSIKRPPPPRATATRPIVTRNPLRYRTIPIVFGSITLFGLSAYLFYLGITLSRPSPTPIHSSAALQPDVSARYDDIAGSFDDKVEWTETLMGISKRRMELVGMARGDVLEVSVGTGRNLEGYKFSFSDKKGNGKGEVKSFTAIDKSGEMLEIAHEKFSRLLPGIVGVRWVIGDASVRSAIPAPPKSGDERSGNKEGEKYDTVVQTMGLCSVDDPVALLRCLGDVVKEEEGRILLLEHGRGRWAWLNGVLDKFAEAHAHEFGCWWNRDLKKIVEESGLAVVDAKSWHGGTTCWFELKKPRSEPAQEVAVEKPETKTKKGWW</sequence>
<keyword evidence="3" id="KW-0489">Methyltransferase</keyword>
<dbReference type="Gene3D" id="3.40.50.150">
    <property type="entry name" value="Vaccinia Virus protein VP39"/>
    <property type="match status" value="1"/>
</dbReference>
<keyword evidence="2" id="KW-0472">Membrane</keyword>
<dbReference type="AlphaFoldDB" id="A0A8H8QYE2"/>
<feature type="transmembrane region" description="Helical" evidence="2">
    <location>
        <begin position="39"/>
        <end position="58"/>
    </location>
</feature>
<dbReference type="PANTHER" id="PTHR42912:SF83">
    <property type="entry name" value="METHYLTRANSFERASE TYPE 11 DOMAIN-CONTAINING PROTEIN"/>
    <property type="match status" value="1"/>
</dbReference>
<dbReference type="InterPro" id="IPR050508">
    <property type="entry name" value="Methyltransf_Superfamily"/>
</dbReference>
<reference evidence="3 4" key="1">
    <citation type="submission" date="2018-05" db="EMBL/GenBank/DDBJ databases">
        <title>Genome sequencing and assembly of the regulated plant pathogen Lachnellula willkommii and related sister species for the development of diagnostic species identification markers.</title>
        <authorList>
            <person name="Giroux E."/>
            <person name="Bilodeau G."/>
        </authorList>
    </citation>
    <scope>NUCLEOTIDE SEQUENCE [LARGE SCALE GENOMIC DNA]</scope>
    <source>
        <strain evidence="3 4">CBS 185.66</strain>
    </source>
</reference>
<dbReference type="Pfam" id="PF13489">
    <property type="entry name" value="Methyltransf_23"/>
    <property type="match status" value="1"/>
</dbReference>
<dbReference type="InterPro" id="IPR029063">
    <property type="entry name" value="SAM-dependent_MTases_sf"/>
</dbReference>
<dbReference type="SUPFAM" id="SSF53335">
    <property type="entry name" value="S-adenosyl-L-methionine-dependent methyltransferases"/>
    <property type="match status" value="1"/>
</dbReference>
<keyword evidence="4" id="KW-1185">Reference proteome</keyword>
<feature type="compositionally biased region" description="Polar residues" evidence="1">
    <location>
        <begin position="1"/>
        <end position="11"/>
    </location>
</feature>
<organism evidence="3 4">
    <name type="scientific">Lachnellula hyalina</name>
    <dbReference type="NCBI Taxonomy" id="1316788"/>
    <lineage>
        <taxon>Eukaryota</taxon>
        <taxon>Fungi</taxon>
        <taxon>Dikarya</taxon>
        <taxon>Ascomycota</taxon>
        <taxon>Pezizomycotina</taxon>
        <taxon>Leotiomycetes</taxon>
        <taxon>Helotiales</taxon>
        <taxon>Lachnaceae</taxon>
        <taxon>Lachnellula</taxon>
    </lineage>
</organism>
<dbReference type="PANTHER" id="PTHR42912">
    <property type="entry name" value="METHYLTRANSFERASE"/>
    <property type="match status" value="1"/>
</dbReference>
<evidence type="ECO:0000313" key="3">
    <source>
        <dbReference type="EMBL" id="TVY25028.1"/>
    </source>
</evidence>
<accession>A0A8H8QYE2</accession>
<proteinExistence type="predicted"/>
<evidence type="ECO:0000256" key="1">
    <source>
        <dbReference type="SAM" id="MobiDB-lite"/>
    </source>
</evidence>
<feature type="region of interest" description="Disordered" evidence="1">
    <location>
        <begin position="1"/>
        <end position="23"/>
    </location>
</feature>
<name>A0A8H8QYE2_9HELO</name>
<dbReference type="GO" id="GO:0008168">
    <property type="term" value="F:methyltransferase activity"/>
    <property type="evidence" value="ECO:0007669"/>
    <property type="project" value="UniProtKB-KW"/>
</dbReference>
<keyword evidence="2" id="KW-0812">Transmembrane</keyword>
<gene>
    <name evidence="3" type="primary">OMS1</name>
    <name evidence="3" type="ORF">LHYA1_G006447</name>
</gene>
<dbReference type="OrthoDB" id="416496at2759"/>
<protein>
    <submittedName>
        <fullName evidence="3">Methyltransferase, mitochondrial</fullName>
    </submittedName>
</protein>
<keyword evidence="2" id="KW-1133">Transmembrane helix</keyword>
<keyword evidence="3" id="KW-0808">Transferase</keyword>
<dbReference type="CDD" id="cd02440">
    <property type="entry name" value="AdoMet_MTases"/>
    <property type="match status" value="1"/>
</dbReference>
<evidence type="ECO:0000256" key="2">
    <source>
        <dbReference type="SAM" id="Phobius"/>
    </source>
</evidence>
<dbReference type="GeneID" id="41986645"/>
<dbReference type="GO" id="GO:0032259">
    <property type="term" value="P:methylation"/>
    <property type="evidence" value="ECO:0007669"/>
    <property type="project" value="UniProtKB-KW"/>
</dbReference>